<keyword evidence="1" id="KW-1133">Transmembrane helix</keyword>
<keyword evidence="1" id="KW-0812">Transmembrane</keyword>
<comment type="caution">
    <text evidence="2">The sequence shown here is derived from an EMBL/GenBank/DDBJ whole genome shotgun (WGS) entry which is preliminary data.</text>
</comment>
<evidence type="ECO:0000313" key="2">
    <source>
        <dbReference type="EMBL" id="TBT83962.1"/>
    </source>
</evidence>
<reference evidence="2 3" key="1">
    <citation type="submission" date="2019-01" db="EMBL/GenBank/DDBJ databases">
        <title>Lactibacter flavus gen. nov., sp. nov., a novel bacterium of the family Propionibacteriaceae isolated from raw milk and dairy products.</title>
        <authorList>
            <person name="Huptas C."/>
            <person name="Wenning M."/>
            <person name="Breitenwieser F."/>
            <person name="Doll E."/>
            <person name="Von Neubeck M."/>
            <person name="Busse H.-J."/>
            <person name="Scherer S."/>
        </authorList>
    </citation>
    <scope>NUCLEOTIDE SEQUENCE [LARGE SCALE GENOMIC DNA]</scope>
    <source>
        <strain evidence="2 3">KCTC 33808</strain>
    </source>
</reference>
<dbReference type="OrthoDB" id="3827115at2"/>
<dbReference type="Pfam" id="PF14030">
    <property type="entry name" value="DUF4245"/>
    <property type="match status" value="1"/>
</dbReference>
<accession>A0A4Q9KDD7</accession>
<organism evidence="2 3">
    <name type="scientific">Propioniciclava sinopodophylli</name>
    <dbReference type="NCBI Taxonomy" id="1837344"/>
    <lineage>
        <taxon>Bacteria</taxon>
        <taxon>Bacillati</taxon>
        <taxon>Actinomycetota</taxon>
        <taxon>Actinomycetes</taxon>
        <taxon>Propionibacteriales</taxon>
        <taxon>Propionibacteriaceae</taxon>
        <taxon>Propioniciclava</taxon>
    </lineage>
</organism>
<feature type="transmembrane region" description="Helical" evidence="1">
    <location>
        <begin position="21"/>
        <end position="39"/>
    </location>
</feature>
<dbReference type="InterPro" id="IPR025339">
    <property type="entry name" value="DUF4245"/>
</dbReference>
<keyword evidence="3" id="KW-1185">Reference proteome</keyword>
<dbReference type="EMBL" id="SDMQ01000009">
    <property type="protein sequence ID" value="TBT83962.1"/>
    <property type="molecule type" value="Genomic_DNA"/>
</dbReference>
<evidence type="ECO:0000313" key="3">
    <source>
        <dbReference type="Proteomes" id="UP000292373"/>
    </source>
</evidence>
<evidence type="ECO:0000256" key="1">
    <source>
        <dbReference type="SAM" id="Phobius"/>
    </source>
</evidence>
<keyword evidence="1" id="KW-0472">Membrane</keyword>
<name>A0A4Q9KDD7_9ACTN</name>
<sequence length="190" mass="20468">MMARMASSTTARRNATVLHMLVAMAVLFIPVILITQLFTRNPEPPVTAIDWQPVAQQAASESEYEVLAPASLPAGWIATRARFIPTGQPVFGGDPAVGDTFQLGFLSPEQRYVGLDQRDVAPEQLVATVTRNGRPDGTIEAQGRTWERMVSDDGRTRSLVSTREGAVTIVSGDLPYEALGAFATTLEPVG</sequence>
<dbReference type="Proteomes" id="UP000292373">
    <property type="component" value="Unassembled WGS sequence"/>
</dbReference>
<protein>
    <submittedName>
        <fullName evidence="2">DUF4245 domain-containing protein</fullName>
    </submittedName>
</protein>
<dbReference type="AlphaFoldDB" id="A0A4Q9KDD7"/>
<proteinExistence type="predicted"/>
<gene>
    <name evidence="2" type="ORF">ET989_09825</name>
</gene>